<organism evidence="3 4">
    <name type="scientific">Trema orientale</name>
    <name type="common">Charcoal tree</name>
    <name type="synonym">Celtis orientalis</name>
    <dbReference type="NCBI Taxonomy" id="63057"/>
    <lineage>
        <taxon>Eukaryota</taxon>
        <taxon>Viridiplantae</taxon>
        <taxon>Streptophyta</taxon>
        <taxon>Embryophyta</taxon>
        <taxon>Tracheophyta</taxon>
        <taxon>Spermatophyta</taxon>
        <taxon>Magnoliopsida</taxon>
        <taxon>eudicotyledons</taxon>
        <taxon>Gunneridae</taxon>
        <taxon>Pentapetalae</taxon>
        <taxon>rosids</taxon>
        <taxon>fabids</taxon>
        <taxon>Rosales</taxon>
        <taxon>Cannabaceae</taxon>
        <taxon>Trema</taxon>
    </lineage>
</organism>
<dbReference type="AlphaFoldDB" id="A0A2P5EQ69"/>
<evidence type="ECO:0000313" key="4">
    <source>
        <dbReference type="Proteomes" id="UP000237000"/>
    </source>
</evidence>
<reference evidence="4" key="1">
    <citation type="submission" date="2016-06" db="EMBL/GenBank/DDBJ databases">
        <title>Parallel loss of symbiosis genes in relatives of nitrogen-fixing non-legume Parasponia.</title>
        <authorList>
            <person name="Van Velzen R."/>
            <person name="Holmer R."/>
            <person name="Bu F."/>
            <person name="Rutten L."/>
            <person name="Van Zeijl A."/>
            <person name="Liu W."/>
            <person name="Santuari L."/>
            <person name="Cao Q."/>
            <person name="Sharma T."/>
            <person name="Shen D."/>
            <person name="Roswanjaya Y."/>
            <person name="Wardhani T."/>
            <person name="Kalhor M.S."/>
            <person name="Jansen J."/>
            <person name="Van den Hoogen J."/>
            <person name="Gungor B."/>
            <person name="Hartog M."/>
            <person name="Hontelez J."/>
            <person name="Verver J."/>
            <person name="Yang W.-C."/>
            <person name="Schijlen E."/>
            <person name="Repin R."/>
            <person name="Schilthuizen M."/>
            <person name="Schranz E."/>
            <person name="Heidstra R."/>
            <person name="Miyata K."/>
            <person name="Fedorova E."/>
            <person name="Kohlen W."/>
            <person name="Bisseling T."/>
            <person name="Smit S."/>
            <person name="Geurts R."/>
        </authorList>
    </citation>
    <scope>NUCLEOTIDE SEQUENCE [LARGE SCALE GENOMIC DNA]</scope>
    <source>
        <strain evidence="4">cv. RG33-2</strain>
    </source>
</reference>
<evidence type="ECO:0000313" key="3">
    <source>
        <dbReference type="EMBL" id="PON87708.1"/>
    </source>
</evidence>
<accession>A0A2P5EQ69</accession>
<evidence type="ECO:0000256" key="1">
    <source>
        <dbReference type="ARBA" id="ARBA00022669"/>
    </source>
</evidence>
<dbReference type="InterPro" id="IPR000726">
    <property type="entry name" value="Glyco_hydro_19_cat"/>
</dbReference>
<dbReference type="GO" id="GO:0006032">
    <property type="term" value="P:chitin catabolic process"/>
    <property type="evidence" value="ECO:0007669"/>
    <property type="project" value="InterPro"/>
</dbReference>
<dbReference type="InterPro" id="IPR023346">
    <property type="entry name" value="Lysozyme-like_dom_sf"/>
</dbReference>
<proteinExistence type="predicted"/>
<keyword evidence="3" id="KW-0378">Hydrolase</keyword>
<dbReference type="GO" id="GO:0016998">
    <property type="term" value="P:cell wall macromolecule catabolic process"/>
    <property type="evidence" value="ECO:0007669"/>
    <property type="project" value="InterPro"/>
</dbReference>
<dbReference type="Proteomes" id="UP000237000">
    <property type="component" value="Unassembled WGS sequence"/>
</dbReference>
<dbReference type="Pfam" id="PF00182">
    <property type="entry name" value="Glyco_hydro_19"/>
    <property type="match status" value="1"/>
</dbReference>
<protein>
    <submittedName>
        <fullName evidence="3">Glycoside hydrolase</fullName>
    </submittedName>
</protein>
<dbReference type="InParanoid" id="A0A2P5EQ69"/>
<dbReference type="GO" id="GO:0008061">
    <property type="term" value="F:chitin binding"/>
    <property type="evidence" value="ECO:0007669"/>
    <property type="project" value="UniProtKB-KW"/>
</dbReference>
<dbReference type="OrthoDB" id="5985073at2759"/>
<dbReference type="STRING" id="63057.A0A2P5EQ69"/>
<feature type="domain" description="Glycoside hydrolase family 19 catalytic" evidence="2">
    <location>
        <begin position="1"/>
        <end position="66"/>
    </location>
</feature>
<gene>
    <name evidence="3" type="ORF">TorRG33x02_165520</name>
</gene>
<dbReference type="SUPFAM" id="SSF53955">
    <property type="entry name" value="Lysozyme-like"/>
    <property type="match status" value="1"/>
</dbReference>
<sequence>MTQHDNKLSCHDILINANSEANQVPSYDVIGNIINGHRVNLGTNTATSSIGYYKRYCDMLEVSYGSEDLKYWYDQTPFSEDAHIQMPII</sequence>
<dbReference type="GO" id="GO:0004568">
    <property type="term" value="F:chitinase activity"/>
    <property type="evidence" value="ECO:0007669"/>
    <property type="project" value="InterPro"/>
</dbReference>
<dbReference type="EMBL" id="JXTC01000114">
    <property type="protein sequence ID" value="PON87708.1"/>
    <property type="molecule type" value="Genomic_DNA"/>
</dbReference>
<evidence type="ECO:0000259" key="2">
    <source>
        <dbReference type="Pfam" id="PF00182"/>
    </source>
</evidence>
<name>A0A2P5EQ69_TREOI</name>
<dbReference type="Gene3D" id="1.10.530.10">
    <property type="match status" value="1"/>
</dbReference>
<comment type="caution">
    <text evidence="3">The sequence shown here is derived from an EMBL/GenBank/DDBJ whole genome shotgun (WGS) entry which is preliminary data.</text>
</comment>
<keyword evidence="1" id="KW-0147">Chitin-binding</keyword>
<keyword evidence="4" id="KW-1185">Reference proteome</keyword>